<evidence type="ECO:0000313" key="2">
    <source>
        <dbReference type="Proteomes" id="UP001066276"/>
    </source>
</evidence>
<evidence type="ECO:0000313" key="1">
    <source>
        <dbReference type="EMBL" id="KAJ1210373.1"/>
    </source>
</evidence>
<dbReference type="EMBL" id="JANPWB010000002">
    <property type="protein sequence ID" value="KAJ1210373.1"/>
    <property type="molecule type" value="Genomic_DNA"/>
</dbReference>
<sequence>MKKLLTTWNWSPSSRKDPKRWTYQVTTSQNMWAQNTAGVLNNVSEERMGSTMKKTVEQPSSECECKKQNQLQSALCGLKEGQLHRDL</sequence>
<proteinExistence type="predicted"/>
<name>A0AAV7WAF0_PLEWA</name>
<dbReference type="Proteomes" id="UP001066276">
    <property type="component" value="Chromosome 1_2"/>
</dbReference>
<keyword evidence="2" id="KW-1185">Reference proteome</keyword>
<comment type="caution">
    <text evidence="1">The sequence shown here is derived from an EMBL/GenBank/DDBJ whole genome shotgun (WGS) entry which is preliminary data.</text>
</comment>
<accession>A0AAV7WAF0</accession>
<protein>
    <submittedName>
        <fullName evidence="1">Uncharacterized protein</fullName>
    </submittedName>
</protein>
<reference evidence="1" key="1">
    <citation type="journal article" date="2022" name="bioRxiv">
        <title>Sequencing and chromosome-scale assembly of the giantPleurodeles waltlgenome.</title>
        <authorList>
            <person name="Brown T."/>
            <person name="Elewa A."/>
            <person name="Iarovenko S."/>
            <person name="Subramanian E."/>
            <person name="Araus A.J."/>
            <person name="Petzold A."/>
            <person name="Susuki M."/>
            <person name="Suzuki K.-i.T."/>
            <person name="Hayashi T."/>
            <person name="Toyoda A."/>
            <person name="Oliveira C."/>
            <person name="Osipova E."/>
            <person name="Leigh N.D."/>
            <person name="Simon A."/>
            <person name="Yun M.H."/>
        </authorList>
    </citation>
    <scope>NUCLEOTIDE SEQUENCE</scope>
    <source>
        <strain evidence="1">20211129_DDA</strain>
        <tissue evidence="1">Liver</tissue>
    </source>
</reference>
<gene>
    <name evidence="1" type="ORF">NDU88_005737</name>
</gene>
<organism evidence="1 2">
    <name type="scientific">Pleurodeles waltl</name>
    <name type="common">Iberian ribbed newt</name>
    <dbReference type="NCBI Taxonomy" id="8319"/>
    <lineage>
        <taxon>Eukaryota</taxon>
        <taxon>Metazoa</taxon>
        <taxon>Chordata</taxon>
        <taxon>Craniata</taxon>
        <taxon>Vertebrata</taxon>
        <taxon>Euteleostomi</taxon>
        <taxon>Amphibia</taxon>
        <taxon>Batrachia</taxon>
        <taxon>Caudata</taxon>
        <taxon>Salamandroidea</taxon>
        <taxon>Salamandridae</taxon>
        <taxon>Pleurodelinae</taxon>
        <taxon>Pleurodeles</taxon>
    </lineage>
</organism>
<dbReference type="AlphaFoldDB" id="A0AAV7WAF0"/>